<evidence type="ECO:0000313" key="4">
    <source>
        <dbReference type="EMBL" id="KAG7176817.1"/>
    </source>
</evidence>
<feature type="compositionally biased region" description="Low complexity" evidence="1">
    <location>
        <begin position="267"/>
        <end position="286"/>
    </location>
</feature>
<keyword evidence="5" id="KW-1185">Reference proteome</keyword>
<evidence type="ECO:0000256" key="2">
    <source>
        <dbReference type="SAM" id="Phobius"/>
    </source>
</evidence>
<dbReference type="EMBL" id="JAHLQT010002556">
    <property type="protein sequence ID" value="KAG7176817.1"/>
    <property type="molecule type" value="Genomic_DNA"/>
</dbReference>
<evidence type="ECO:0000256" key="1">
    <source>
        <dbReference type="SAM" id="MobiDB-lite"/>
    </source>
</evidence>
<dbReference type="SUPFAM" id="SSF48726">
    <property type="entry name" value="Immunoglobulin"/>
    <property type="match status" value="1"/>
</dbReference>
<organism evidence="4 5">
    <name type="scientific">Homarus americanus</name>
    <name type="common">American lobster</name>
    <dbReference type="NCBI Taxonomy" id="6706"/>
    <lineage>
        <taxon>Eukaryota</taxon>
        <taxon>Metazoa</taxon>
        <taxon>Ecdysozoa</taxon>
        <taxon>Arthropoda</taxon>
        <taxon>Crustacea</taxon>
        <taxon>Multicrustacea</taxon>
        <taxon>Malacostraca</taxon>
        <taxon>Eumalacostraca</taxon>
        <taxon>Eucarida</taxon>
        <taxon>Decapoda</taxon>
        <taxon>Pleocyemata</taxon>
        <taxon>Astacidea</taxon>
        <taxon>Nephropoidea</taxon>
        <taxon>Nephropidae</taxon>
        <taxon>Homarus</taxon>
    </lineage>
</organism>
<reference evidence="4" key="1">
    <citation type="journal article" date="2021" name="Sci. Adv.">
        <title>The American lobster genome reveals insights on longevity, neural, and immune adaptations.</title>
        <authorList>
            <person name="Polinski J.M."/>
            <person name="Zimin A.V."/>
            <person name="Clark K.F."/>
            <person name="Kohn A.B."/>
            <person name="Sadowski N."/>
            <person name="Timp W."/>
            <person name="Ptitsyn A."/>
            <person name="Khanna P."/>
            <person name="Romanova D.Y."/>
            <person name="Williams P."/>
            <person name="Greenwood S.J."/>
            <person name="Moroz L.L."/>
            <person name="Walt D.R."/>
            <person name="Bodnar A.G."/>
        </authorList>
    </citation>
    <scope>NUCLEOTIDE SEQUENCE</scope>
    <source>
        <strain evidence="4">GMGI-L3</strain>
    </source>
</reference>
<keyword evidence="2" id="KW-0812">Transmembrane</keyword>
<feature type="region of interest" description="Disordered" evidence="1">
    <location>
        <begin position="265"/>
        <end position="350"/>
    </location>
</feature>
<evidence type="ECO:0000259" key="3">
    <source>
        <dbReference type="PROSITE" id="PS50835"/>
    </source>
</evidence>
<protein>
    <submittedName>
        <fullName evidence="4">Putative Immunoglobulin domain-containing protein 2</fullName>
    </submittedName>
</protein>
<proteinExistence type="predicted"/>
<feature type="transmembrane region" description="Helical" evidence="2">
    <location>
        <begin position="222"/>
        <end position="249"/>
    </location>
</feature>
<evidence type="ECO:0000313" key="5">
    <source>
        <dbReference type="Proteomes" id="UP000747542"/>
    </source>
</evidence>
<keyword evidence="2" id="KW-0472">Membrane</keyword>
<name>A0A8J5NBT3_HOMAM</name>
<dbReference type="Proteomes" id="UP000747542">
    <property type="component" value="Unassembled WGS sequence"/>
</dbReference>
<dbReference type="PANTHER" id="PTHR23278:SF19">
    <property type="entry name" value="OBSCURIN"/>
    <property type="match status" value="1"/>
</dbReference>
<dbReference type="InterPro" id="IPR007110">
    <property type="entry name" value="Ig-like_dom"/>
</dbReference>
<dbReference type="InterPro" id="IPR036179">
    <property type="entry name" value="Ig-like_dom_sf"/>
</dbReference>
<dbReference type="InterPro" id="IPR013783">
    <property type="entry name" value="Ig-like_fold"/>
</dbReference>
<dbReference type="AlphaFoldDB" id="A0A8J5NBT3"/>
<keyword evidence="2" id="KW-1133">Transmembrane helix</keyword>
<comment type="caution">
    <text evidence="4">The sequence shown here is derived from an EMBL/GenBank/DDBJ whole genome shotgun (WGS) entry which is preliminary data.</text>
</comment>
<dbReference type="PROSITE" id="PS50835">
    <property type="entry name" value="IG_LIKE"/>
    <property type="match status" value="1"/>
</dbReference>
<sequence>METVDLPVCEGGPQTVTVAEGEDVRLTCRVDAKPEDDLRFTWYFNNTLDTVEVERHRIQVRKGFSFLDYTPRCYTPQVHCPIPSAQVSIMSRPVVASLSSCPMPSPPQCRPKCCLSLIYLHHYLECPLAICIIGIWIILCRPPKVQGNKGPPERVEDCELVNHTGGTLEVVCSPGGDGGLPQWFVGRVYDASTHTLLDTLEESHPRFQVAEKRMGEVSSGGVSPLVGVFLGLVGGFVGLLLLGVSLTLLRTYRCLQLGESRGGEGVVGDVVGPSSPTTKTGPTTPTHHSQADPRAGPDVLISANSDRVSASSSTPRVRVVSSYCDDPDDDDTTQSRALTALWPSRMSSSV</sequence>
<feature type="compositionally biased region" description="Low complexity" evidence="1">
    <location>
        <begin position="302"/>
        <end position="322"/>
    </location>
</feature>
<dbReference type="PANTHER" id="PTHR23278">
    <property type="entry name" value="SIDESTEP PROTEIN"/>
    <property type="match status" value="1"/>
</dbReference>
<feature type="domain" description="Ig-like" evidence="3">
    <location>
        <begin position="7"/>
        <end position="46"/>
    </location>
</feature>
<accession>A0A8J5NBT3</accession>
<gene>
    <name evidence="4" type="ORF">Hamer_G022638</name>
</gene>
<dbReference type="Gene3D" id="2.60.40.10">
    <property type="entry name" value="Immunoglobulins"/>
    <property type="match status" value="1"/>
</dbReference>
<feature type="transmembrane region" description="Helical" evidence="2">
    <location>
        <begin position="118"/>
        <end position="139"/>
    </location>
</feature>